<evidence type="ECO:0000313" key="2">
    <source>
        <dbReference type="Proteomes" id="UP000254601"/>
    </source>
</evidence>
<evidence type="ECO:0000313" key="1">
    <source>
        <dbReference type="EMBL" id="SUO97125.1"/>
    </source>
</evidence>
<reference evidence="1 2" key="1">
    <citation type="submission" date="2018-06" db="EMBL/GenBank/DDBJ databases">
        <authorList>
            <consortium name="Pathogen Informatics"/>
            <person name="Doyle S."/>
        </authorList>
    </citation>
    <scope>NUCLEOTIDE SEQUENCE [LARGE SCALE GENOMIC DNA]</scope>
    <source>
        <strain evidence="1 2">NCTC13337</strain>
    </source>
</reference>
<keyword evidence="2" id="KW-1185">Reference proteome</keyword>
<dbReference type="OrthoDB" id="7066415at2"/>
<dbReference type="Proteomes" id="UP000254601">
    <property type="component" value="Unassembled WGS sequence"/>
</dbReference>
<organism evidence="1 2">
    <name type="scientific">Suttonella ornithocola</name>
    <dbReference type="NCBI Taxonomy" id="279832"/>
    <lineage>
        <taxon>Bacteria</taxon>
        <taxon>Pseudomonadati</taxon>
        <taxon>Pseudomonadota</taxon>
        <taxon>Gammaproteobacteria</taxon>
        <taxon>Cardiobacteriales</taxon>
        <taxon>Cardiobacteriaceae</taxon>
        <taxon>Suttonella</taxon>
    </lineage>
</organism>
<dbReference type="EMBL" id="UHIC01000001">
    <property type="protein sequence ID" value="SUO97125.1"/>
    <property type="molecule type" value="Genomic_DNA"/>
</dbReference>
<protein>
    <submittedName>
        <fullName evidence="1">Uncharacterized protein</fullName>
    </submittedName>
</protein>
<accession>A0A380MX15</accession>
<dbReference type="AlphaFoldDB" id="A0A380MX15"/>
<name>A0A380MX15_9GAMM</name>
<proteinExistence type="predicted"/>
<sequence length="110" mass="12704">MEKERLYKTVWFYADLATNENHTQIFNHVDFSDYAERLEDAYNHLYQEGYEVVNVIPINMGQTDISSQQQGIYTHMDSNAYSIICDAIVVGKGKNKNINSINSLRPLQNP</sequence>
<gene>
    <name evidence="1" type="ORF">NCTC13337_02180</name>
</gene>
<dbReference type="RefSeq" id="WP_072577093.1">
    <property type="nucleotide sequence ID" value="NZ_LWHB01000131.1"/>
</dbReference>